<organism evidence="3 4">
    <name type="scientific">Phanerochaete sordida</name>
    <dbReference type="NCBI Taxonomy" id="48140"/>
    <lineage>
        <taxon>Eukaryota</taxon>
        <taxon>Fungi</taxon>
        <taxon>Dikarya</taxon>
        <taxon>Basidiomycota</taxon>
        <taxon>Agaricomycotina</taxon>
        <taxon>Agaricomycetes</taxon>
        <taxon>Polyporales</taxon>
        <taxon>Phanerochaetaceae</taxon>
        <taxon>Phanerochaete</taxon>
    </lineage>
</organism>
<feature type="region of interest" description="Disordered" evidence="1">
    <location>
        <begin position="13"/>
        <end position="45"/>
    </location>
</feature>
<keyword evidence="2" id="KW-0472">Membrane</keyword>
<sequence length="119" mass="13115">MASLRTCQQTVIYDNGEGRRSNARRCHPPPPRRQCRRGQSPPIVPTPTGFSIAVCGSCHGSQNSSPRLSTKPAVSPRRIRSGSPHQGFAAFAVILIYIFSPGMAHVMAYEMYSRPDTRM</sequence>
<dbReference type="AlphaFoldDB" id="A0A9P3GR82"/>
<name>A0A9P3GR82_9APHY</name>
<evidence type="ECO:0000256" key="2">
    <source>
        <dbReference type="SAM" id="Phobius"/>
    </source>
</evidence>
<keyword evidence="4" id="KW-1185">Reference proteome</keyword>
<proteinExistence type="predicted"/>
<feature type="compositionally biased region" description="Polar residues" evidence="1">
    <location>
        <begin position="59"/>
        <end position="68"/>
    </location>
</feature>
<comment type="caution">
    <text evidence="3">The sequence shown here is derived from an EMBL/GenBank/DDBJ whole genome shotgun (WGS) entry which is preliminary data.</text>
</comment>
<evidence type="ECO:0000313" key="3">
    <source>
        <dbReference type="EMBL" id="GJF00356.1"/>
    </source>
</evidence>
<feature type="transmembrane region" description="Helical" evidence="2">
    <location>
        <begin position="87"/>
        <end position="109"/>
    </location>
</feature>
<keyword evidence="2" id="KW-1133">Transmembrane helix</keyword>
<gene>
    <name evidence="3" type="ORF">PsYK624_166410</name>
</gene>
<accession>A0A9P3GR82</accession>
<evidence type="ECO:0000256" key="1">
    <source>
        <dbReference type="SAM" id="MobiDB-lite"/>
    </source>
</evidence>
<keyword evidence="2" id="KW-0812">Transmembrane</keyword>
<feature type="region of interest" description="Disordered" evidence="1">
    <location>
        <begin position="59"/>
        <end position="83"/>
    </location>
</feature>
<dbReference type="Proteomes" id="UP000703269">
    <property type="component" value="Unassembled WGS sequence"/>
</dbReference>
<evidence type="ECO:0000313" key="4">
    <source>
        <dbReference type="Proteomes" id="UP000703269"/>
    </source>
</evidence>
<dbReference type="EMBL" id="BPQB01000147">
    <property type="protein sequence ID" value="GJF00356.1"/>
    <property type="molecule type" value="Genomic_DNA"/>
</dbReference>
<protein>
    <submittedName>
        <fullName evidence="3">Uncharacterized protein</fullName>
    </submittedName>
</protein>
<reference evidence="3 4" key="1">
    <citation type="submission" date="2021-08" db="EMBL/GenBank/DDBJ databases">
        <title>Draft Genome Sequence of Phanerochaete sordida strain YK-624.</title>
        <authorList>
            <person name="Mori T."/>
            <person name="Dohra H."/>
            <person name="Suzuki T."/>
            <person name="Kawagishi H."/>
            <person name="Hirai H."/>
        </authorList>
    </citation>
    <scope>NUCLEOTIDE SEQUENCE [LARGE SCALE GENOMIC DNA]</scope>
    <source>
        <strain evidence="3 4">YK-624</strain>
    </source>
</reference>